<reference evidence="12" key="2">
    <citation type="submission" date="2019-02" db="EMBL/GenBank/DDBJ databases">
        <title>Granulicella sibirica sp. nov., a psychrotolerant acidobacterium isolated from an organic soil layer in forested tundra, West Siberia.</title>
        <authorList>
            <person name="Oshkin I.Y."/>
            <person name="Kulichevskaya I.S."/>
            <person name="Rijpstra W.I.C."/>
            <person name="Sinninghe Damste J.S."/>
            <person name="Rakitin A.L."/>
            <person name="Ravin N.V."/>
            <person name="Dedysh S.N."/>
        </authorList>
    </citation>
    <scope>NUCLEOTIDE SEQUENCE [LARGE SCALE GENOMIC DNA]</scope>
    <source>
        <strain evidence="12">AF10</strain>
    </source>
</reference>
<comment type="subcellular location">
    <subcellularLocation>
        <location evidence="6">Cytoplasm</location>
    </subcellularLocation>
    <text evidence="6">May associate with membranes.</text>
</comment>
<evidence type="ECO:0000313" key="11">
    <source>
        <dbReference type="EMBL" id="RXH56220.1"/>
    </source>
</evidence>
<accession>A0A4Q0T1I2</accession>
<evidence type="ECO:0000256" key="9">
    <source>
        <dbReference type="SAM" id="MobiDB-lite"/>
    </source>
</evidence>
<dbReference type="FunFam" id="3.40.50.11060:FF:000001">
    <property type="entry name" value="GTPase HflX"/>
    <property type="match status" value="1"/>
</dbReference>
<dbReference type="Gene3D" id="6.10.250.2860">
    <property type="match status" value="1"/>
</dbReference>
<dbReference type="RefSeq" id="WP_128913723.1">
    <property type="nucleotide sequence ID" value="NZ_RDSM01000002.1"/>
</dbReference>
<dbReference type="Pfam" id="PF16360">
    <property type="entry name" value="GTP-bdg_M"/>
    <property type="match status" value="1"/>
</dbReference>
<comment type="function">
    <text evidence="6">GTPase that associates with the 50S ribosomal subunit and may have a role during protein synthesis or ribosome biogenesis.</text>
</comment>
<dbReference type="GO" id="GO:0003924">
    <property type="term" value="F:GTPase activity"/>
    <property type="evidence" value="ECO:0007669"/>
    <property type="project" value="UniProtKB-UniRule"/>
</dbReference>
<dbReference type="GO" id="GO:0005737">
    <property type="term" value="C:cytoplasm"/>
    <property type="evidence" value="ECO:0007669"/>
    <property type="project" value="UniProtKB-SubCell"/>
</dbReference>
<evidence type="ECO:0000313" key="12">
    <source>
        <dbReference type="Proteomes" id="UP000289437"/>
    </source>
</evidence>
<dbReference type="InterPro" id="IPR042108">
    <property type="entry name" value="GTPase_HflX_N_sf"/>
</dbReference>
<dbReference type="NCBIfam" id="TIGR03156">
    <property type="entry name" value="GTP_HflX"/>
    <property type="match status" value="1"/>
</dbReference>
<dbReference type="HAMAP" id="MF_00900">
    <property type="entry name" value="GTPase_HflX"/>
    <property type="match status" value="1"/>
</dbReference>
<feature type="binding site" evidence="7">
    <location>
        <begin position="397"/>
        <end position="400"/>
    </location>
    <ligand>
        <name>GTP</name>
        <dbReference type="ChEBI" id="CHEBI:37565"/>
    </ligand>
</feature>
<feature type="binding site" evidence="8">
    <location>
        <position position="311"/>
    </location>
    <ligand>
        <name>Mg(2+)</name>
        <dbReference type="ChEBI" id="CHEBI:18420"/>
    </ligand>
</feature>
<dbReference type="PRINTS" id="PR00326">
    <property type="entry name" value="GTP1OBG"/>
</dbReference>
<dbReference type="GO" id="GO:0046872">
    <property type="term" value="F:metal ion binding"/>
    <property type="evidence" value="ECO:0007669"/>
    <property type="project" value="UniProtKB-KW"/>
</dbReference>
<dbReference type="Gene3D" id="3.40.50.11060">
    <property type="entry name" value="GTPase HflX, N-terminal domain"/>
    <property type="match status" value="1"/>
</dbReference>
<evidence type="ECO:0000256" key="2">
    <source>
        <dbReference type="ARBA" id="ARBA00022723"/>
    </source>
</evidence>
<dbReference type="SUPFAM" id="SSF52540">
    <property type="entry name" value="P-loop containing nucleoside triphosphate hydrolases"/>
    <property type="match status" value="1"/>
</dbReference>
<comment type="caution">
    <text evidence="11">The sequence shown here is derived from an EMBL/GenBank/DDBJ whole genome shotgun (WGS) entry which is preliminary data.</text>
</comment>
<dbReference type="GO" id="GO:0005525">
    <property type="term" value="F:GTP binding"/>
    <property type="evidence" value="ECO:0007669"/>
    <property type="project" value="UniProtKB-UniRule"/>
</dbReference>
<dbReference type="InterPro" id="IPR006073">
    <property type="entry name" value="GTP-bd"/>
</dbReference>
<dbReference type="GO" id="GO:0043022">
    <property type="term" value="F:ribosome binding"/>
    <property type="evidence" value="ECO:0007669"/>
    <property type="project" value="TreeGrafter"/>
</dbReference>
<reference evidence="11 12" key="1">
    <citation type="submission" date="2018-11" db="EMBL/GenBank/DDBJ databases">
        <authorList>
            <person name="Mardanov A.V."/>
            <person name="Ravin N.V."/>
            <person name="Dedysh S.N."/>
        </authorList>
    </citation>
    <scope>NUCLEOTIDE SEQUENCE [LARGE SCALE GENOMIC DNA]</scope>
    <source>
        <strain evidence="11 12">AF10</strain>
    </source>
</reference>
<feature type="binding site" evidence="8">
    <location>
        <position position="291"/>
    </location>
    <ligand>
        <name>Mg(2+)</name>
        <dbReference type="ChEBI" id="CHEBI:18420"/>
    </ligand>
</feature>
<proteinExistence type="inferred from homology"/>
<evidence type="ECO:0000256" key="8">
    <source>
        <dbReference type="PIRSR" id="PIRSR006809-2"/>
    </source>
</evidence>
<feature type="binding site" evidence="7">
    <location>
        <begin position="331"/>
        <end position="334"/>
    </location>
    <ligand>
        <name>GTP</name>
        <dbReference type="ChEBI" id="CHEBI:37565"/>
    </ligand>
</feature>
<keyword evidence="1 6" id="KW-0963">Cytoplasm</keyword>
<keyword evidence="2 8" id="KW-0479">Metal-binding</keyword>
<keyword evidence="3 6" id="KW-0547">Nucleotide-binding</keyword>
<organism evidence="11 12">
    <name type="scientific">Granulicella sibirica</name>
    <dbReference type="NCBI Taxonomy" id="2479048"/>
    <lineage>
        <taxon>Bacteria</taxon>
        <taxon>Pseudomonadati</taxon>
        <taxon>Acidobacteriota</taxon>
        <taxon>Terriglobia</taxon>
        <taxon>Terriglobales</taxon>
        <taxon>Acidobacteriaceae</taxon>
        <taxon>Granulicella</taxon>
    </lineage>
</organism>
<evidence type="ECO:0000259" key="10">
    <source>
        <dbReference type="PROSITE" id="PS51705"/>
    </source>
</evidence>
<feature type="binding site" evidence="7">
    <location>
        <begin position="420"/>
        <end position="422"/>
    </location>
    <ligand>
        <name>GTP</name>
        <dbReference type="ChEBI" id="CHEBI:37565"/>
    </ligand>
</feature>
<dbReference type="InterPro" id="IPR030394">
    <property type="entry name" value="G_HFLX_dom"/>
</dbReference>
<feature type="binding site" evidence="7">
    <location>
        <begin position="284"/>
        <end position="291"/>
    </location>
    <ligand>
        <name>GTP</name>
        <dbReference type="ChEBI" id="CHEBI:37565"/>
    </ligand>
</feature>
<feature type="region of interest" description="Disordered" evidence="9">
    <location>
        <begin position="1"/>
        <end position="32"/>
    </location>
</feature>
<feature type="binding site" evidence="7">
    <location>
        <begin position="309"/>
        <end position="313"/>
    </location>
    <ligand>
        <name>GTP</name>
        <dbReference type="ChEBI" id="CHEBI:37565"/>
    </ligand>
</feature>
<dbReference type="CDD" id="cd01878">
    <property type="entry name" value="HflX"/>
    <property type="match status" value="1"/>
</dbReference>
<dbReference type="InterPro" id="IPR027417">
    <property type="entry name" value="P-loop_NTPase"/>
</dbReference>
<dbReference type="PANTHER" id="PTHR10229:SF0">
    <property type="entry name" value="GTP-BINDING PROTEIN 6-RELATED"/>
    <property type="match status" value="1"/>
</dbReference>
<protein>
    <recommendedName>
        <fullName evidence="6">GTPase HflX</fullName>
    </recommendedName>
    <alternativeName>
        <fullName evidence="6">GTP-binding protein HflX</fullName>
    </alternativeName>
</protein>
<dbReference type="InterPro" id="IPR016496">
    <property type="entry name" value="GTPase_HflX"/>
</dbReference>
<dbReference type="Proteomes" id="UP000289437">
    <property type="component" value="Unassembled WGS sequence"/>
</dbReference>
<comment type="similarity">
    <text evidence="6">Belongs to the TRAFAC class OBG-HflX-like GTPase superfamily. HflX GTPase family.</text>
</comment>
<keyword evidence="5 6" id="KW-0342">GTP-binding</keyword>
<dbReference type="PROSITE" id="PS51705">
    <property type="entry name" value="G_HFLX"/>
    <property type="match status" value="1"/>
</dbReference>
<dbReference type="AlphaFoldDB" id="A0A4Q0T1I2"/>
<comment type="subunit">
    <text evidence="6">Monomer. Associates with the 50S ribosomal subunit.</text>
</comment>
<dbReference type="OrthoDB" id="9812272at2"/>
<name>A0A4Q0T1I2_9BACT</name>
<keyword evidence="4 8" id="KW-0460">Magnesium</keyword>
<sequence>MKSKKASPEASPDEQPTRKTRGKPARRSLVEASEAQAAAIAAREARSLTDKTQTELAVLVVVEFTADQRKRKLTTAARLARGAAAIMAGEEAPSDEDSRDLDFDASRAEFEELARSAGAMISATIVQRRARPDPRSLVGEGKLEEIVGVVASTNASLVLFDHDLTPSQLRNIEARLPVHVIDRSQLILDIFARHARTREGQLQVELAQLEYQLPRLSGRGRAMSQLGGGIGTRGPGETQLETDRRKINLRIDHIKDQLDAVRRIRRQQRSRREAVPVPVVALVGYTNAGKSTLFNAMTEAGVLESARMFATLDPKLRQLQLPSRRKILLSDTVGFIRNLPHTLVTSFRATLEEVERAEVLLHVQDASSPMVEEQKLQVEKVLAELSVKDKPVVQVLNKIDLVPERERETLIYTRGAVPVSGLKHLGLDALLKAIDDALVVDPLIEGSFRLPQSEGSVLASLEAGAIVEEKRFEGNLIFFRARGPASLLNRFRRFRERTA</sequence>
<dbReference type="InterPro" id="IPR025121">
    <property type="entry name" value="GTPase_HflX_N"/>
</dbReference>
<dbReference type="InterPro" id="IPR032305">
    <property type="entry name" value="GTP-bd_M"/>
</dbReference>
<evidence type="ECO:0000256" key="3">
    <source>
        <dbReference type="ARBA" id="ARBA00022741"/>
    </source>
</evidence>
<dbReference type="Pfam" id="PF13167">
    <property type="entry name" value="GTP-bdg_N"/>
    <property type="match status" value="1"/>
</dbReference>
<evidence type="ECO:0000256" key="4">
    <source>
        <dbReference type="ARBA" id="ARBA00022842"/>
    </source>
</evidence>
<evidence type="ECO:0000256" key="5">
    <source>
        <dbReference type="ARBA" id="ARBA00023134"/>
    </source>
</evidence>
<comment type="cofactor">
    <cofactor evidence="8">
        <name>Mg(2+)</name>
        <dbReference type="ChEBI" id="CHEBI:18420"/>
    </cofactor>
</comment>
<evidence type="ECO:0000256" key="1">
    <source>
        <dbReference type="ARBA" id="ARBA00022490"/>
    </source>
</evidence>
<evidence type="ECO:0000256" key="7">
    <source>
        <dbReference type="PIRSR" id="PIRSR006809-1"/>
    </source>
</evidence>
<keyword evidence="12" id="KW-1185">Reference proteome</keyword>
<feature type="domain" description="Hflx-type G" evidence="10">
    <location>
        <begin position="278"/>
        <end position="442"/>
    </location>
</feature>
<dbReference type="PIRSF" id="PIRSF006809">
    <property type="entry name" value="GTP-binding_hflX_prd"/>
    <property type="match status" value="1"/>
</dbReference>
<gene>
    <name evidence="6" type="primary">hflX</name>
    <name evidence="11" type="ORF">GRAN_3077</name>
</gene>
<dbReference type="Gene3D" id="3.40.50.300">
    <property type="entry name" value="P-loop containing nucleotide triphosphate hydrolases"/>
    <property type="match status" value="1"/>
</dbReference>
<dbReference type="Pfam" id="PF01926">
    <property type="entry name" value="MMR_HSR1"/>
    <property type="match status" value="1"/>
</dbReference>
<dbReference type="EMBL" id="RDSM01000002">
    <property type="protein sequence ID" value="RXH56220.1"/>
    <property type="molecule type" value="Genomic_DNA"/>
</dbReference>
<evidence type="ECO:0000256" key="6">
    <source>
        <dbReference type="HAMAP-Rule" id="MF_00900"/>
    </source>
</evidence>
<dbReference type="PANTHER" id="PTHR10229">
    <property type="entry name" value="GTP-BINDING PROTEIN HFLX"/>
    <property type="match status" value="1"/>
</dbReference>